<dbReference type="EMBL" id="DSFP01000056">
    <property type="protein sequence ID" value="HEW46312.1"/>
    <property type="molecule type" value="Genomic_DNA"/>
</dbReference>
<organism evidence="1">
    <name type="scientific">Hydrogenobacter sp</name>
    <dbReference type="NCBI Taxonomy" id="2152829"/>
    <lineage>
        <taxon>Bacteria</taxon>
        <taxon>Pseudomonadati</taxon>
        <taxon>Aquificota</taxon>
        <taxon>Aquificia</taxon>
        <taxon>Aquificales</taxon>
        <taxon>Aquificaceae</taxon>
        <taxon>Hydrogenobacter</taxon>
    </lineage>
</organism>
<accession>A0A7C2ZJ82</accession>
<dbReference type="AlphaFoldDB" id="A0A7C2ZJ82"/>
<reference evidence="1" key="1">
    <citation type="journal article" date="2020" name="mSystems">
        <title>Genome- and Community-Level Interaction Insights into Carbon Utilization and Element Cycling Functions of Hydrothermarchaeota in Hydrothermal Sediment.</title>
        <authorList>
            <person name="Zhou Z."/>
            <person name="Liu Y."/>
            <person name="Xu W."/>
            <person name="Pan J."/>
            <person name="Luo Z.H."/>
            <person name="Li M."/>
        </authorList>
    </citation>
    <scope>NUCLEOTIDE SEQUENCE [LARGE SCALE GENOMIC DNA]</scope>
    <source>
        <strain evidence="1">SpSt-132</strain>
    </source>
</reference>
<sequence>MISLKEIKDRKAFEEGLRKRGWKEGRFNGGVCMMKELEGWLWICLVFDHEAKFASFALEESSKMHSEGVKRLLEEVKDLSEEFDLAIFGRLEYGG</sequence>
<protein>
    <submittedName>
        <fullName evidence="1">Uncharacterized protein</fullName>
    </submittedName>
</protein>
<proteinExistence type="predicted"/>
<gene>
    <name evidence="1" type="ORF">ENO47_06570</name>
</gene>
<comment type="caution">
    <text evidence="1">The sequence shown here is derived from an EMBL/GenBank/DDBJ whole genome shotgun (WGS) entry which is preliminary data.</text>
</comment>
<name>A0A7C2ZJ82_9AQUI</name>
<evidence type="ECO:0000313" key="1">
    <source>
        <dbReference type="EMBL" id="HEW46312.1"/>
    </source>
</evidence>